<dbReference type="UniPathway" id="UPA00326"/>
<dbReference type="InterPro" id="IPR036844">
    <property type="entry name" value="Hint_dom_sf"/>
</dbReference>
<dbReference type="NCBIfam" id="TIGR02506">
    <property type="entry name" value="NrdE_NrdA"/>
    <property type="match status" value="1"/>
</dbReference>
<dbReference type="SUPFAM" id="SSF48168">
    <property type="entry name" value="R1 subunit of ribonucleotide reductase, N-terminal domain"/>
    <property type="match status" value="1"/>
</dbReference>
<dbReference type="InterPro" id="IPR013346">
    <property type="entry name" value="NrdE_NrdA_C"/>
</dbReference>
<organism evidence="5">
    <name type="scientific">Marseillevirus LCMAC103</name>
    <dbReference type="NCBI Taxonomy" id="2506604"/>
    <lineage>
        <taxon>Viruses</taxon>
        <taxon>Varidnaviria</taxon>
        <taxon>Bamfordvirae</taxon>
        <taxon>Nucleocytoviricota</taxon>
        <taxon>Megaviricetes</taxon>
        <taxon>Pimascovirales</taxon>
        <taxon>Pimascovirales incertae sedis</taxon>
        <taxon>Marseilleviridae</taxon>
    </lineage>
</organism>
<dbReference type="Gene3D" id="2.170.16.10">
    <property type="entry name" value="Hedgehog/Intein (Hint) domain"/>
    <property type="match status" value="1"/>
</dbReference>
<dbReference type="PRINTS" id="PR01183">
    <property type="entry name" value="RIBORDTASEM1"/>
</dbReference>
<dbReference type="EMBL" id="MK500336">
    <property type="protein sequence ID" value="QBK86800.1"/>
    <property type="molecule type" value="Genomic_DNA"/>
</dbReference>
<reference evidence="5" key="1">
    <citation type="journal article" date="2019" name="MBio">
        <title>Virus Genomes from Deep Sea Sediments Expand the Ocean Megavirome and Support Independent Origins of Viral Gigantism.</title>
        <authorList>
            <person name="Backstrom D."/>
            <person name="Yutin N."/>
            <person name="Jorgensen S.L."/>
            <person name="Dharamshi J."/>
            <person name="Homa F."/>
            <person name="Zaremba-Niedwiedzka K."/>
            <person name="Spang A."/>
            <person name="Wolf Y.I."/>
            <person name="Koonin E.V."/>
            <person name="Ettema T.J."/>
        </authorList>
    </citation>
    <scope>NUCLEOTIDE SEQUENCE</scope>
</reference>
<proteinExistence type="inferred from homology"/>
<dbReference type="Pfam" id="PF02867">
    <property type="entry name" value="Ribonuc_red_lgC"/>
    <property type="match status" value="1"/>
</dbReference>
<evidence type="ECO:0000256" key="3">
    <source>
        <dbReference type="RuleBase" id="RU003410"/>
    </source>
</evidence>
<evidence type="ECO:0000256" key="2">
    <source>
        <dbReference type="ARBA" id="ARBA00023002"/>
    </source>
</evidence>
<dbReference type="InterPro" id="IPR008926">
    <property type="entry name" value="RNR_R1-su_N"/>
</dbReference>
<protein>
    <recommendedName>
        <fullName evidence="3">Ribonucleoside-diphosphate reductase</fullName>
        <ecNumber evidence="3">1.17.4.1</ecNumber>
    </recommendedName>
</protein>
<keyword evidence="2 3" id="KW-0560">Oxidoreductase</keyword>
<dbReference type="InterPro" id="IPR000788">
    <property type="entry name" value="RNR_lg_C"/>
</dbReference>
<keyword evidence="3" id="KW-0215">Deoxyribonucleotide synthesis</keyword>
<dbReference type="SUPFAM" id="SSF51294">
    <property type="entry name" value="Hedgehog/intein (Hint) domain"/>
    <property type="match status" value="1"/>
</dbReference>
<name>A0A481YUT9_9VIRU</name>
<dbReference type="PANTHER" id="PTHR11573:SF6">
    <property type="entry name" value="RIBONUCLEOSIDE-DIPHOSPHATE REDUCTASE LARGE SUBUNIT"/>
    <property type="match status" value="1"/>
</dbReference>
<dbReference type="SUPFAM" id="SSF51998">
    <property type="entry name" value="PFL-like glycyl radical enzymes"/>
    <property type="match status" value="1"/>
</dbReference>
<feature type="domain" description="Ribonucleotide reductase large subunit" evidence="4">
    <location>
        <begin position="755"/>
        <end position="777"/>
    </location>
</feature>
<dbReference type="CDD" id="cd00081">
    <property type="entry name" value="Hint"/>
    <property type="match status" value="1"/>
</dbReference>
<dbReference type="PROSITE" id="PS00089">
    <property type="entry name" value="RIBORED_LARGE"/>
    <property type="match status" value="1"/>
</dbReference>
<dbReference type="SMART" id="SM00306">
    <property type="entry name" value="HintN"/>
    <property type="match status" value="1"/>
</dbReference>
<dbReference type="InterPro" id="IPR013509">
    <property type="entry name" value="RNR_lsu_N"/>
</dbReference>
<dbReference type="GO" id="GO:0005524">
    <property type="term" value="F:ATP binding"/>
    <property type="evidence" value="ECO:0007669"/>
    <property type="project" value="InterPro"/>
</dbReference>
<dbReference type="InterPro" id="IPR039718">
    <property type="entry name" value="Rrm1"/>
</dbReference>
<comment type="function">
    <text evidence="3">Provides the precursors necessary for DNA synthesis. Catalyzes the biosynthesis of deoxyribonucleotides from the corresponding ribonucleotides.</text>
</comment>
<gene>
    <name evidence="5" type="ORF">LCMAC103_01320</name>
</gene>
<comment type="catalytic activity">
    <reaction evidence="3">
        <text>a 2'-deoxyribonucleoside 5'-diphosphate + [thioredoxin]-disulfide + H2O = a ribonucleoside 5'-diphosphate + [thioredoxin]-dithiol</text>
        <dbReference type="Rhea" id="RHEA:23252"/>
        <dbReference type="Rhea" id="RHEA-COMP:10698"/>
        <dbReference type="Rhea" id="RHEA-COMP:10700"/>
        <dbReference type="ChEBI" id="CHEBI:15377"/>
        <dbReference type="ChEBI" id="CHEBI:29950"/>
        <dbReference type="ChEBI" id="CHEBI:50058"/>
        <dbReference type="ChEBI" id="CHEBI:57930"/>
        <dbReference type="ChEBI" id="CHEBI:73316"/>
        <dbReference type="EC" id="1.17.4.1"/>
    </reaction>
</comment>
<evidence type="ECO:0000256" key="1">
    <source>
        <dbReference type="ARBA" id="ARBA00010406"/>
    </source>
</evidence>
<comment type="similarity">
    <text evidence="1 3">Belongs to the ribonucleoside diphosphate reductase large chain family.</text>
</comment>
<dbReference type="Pfam" id="PF00317">
    <property type="entry name" value="Ribonuc_red_lgN"/>
    <property type="match status" value="1"/>
</dbReference>
<dbReference type="PANTHER" id="PTHR11573">
    <property type="entry name" value="RIBONUCLEOSIDE-DIPHOSPHATE REDUCTASE LARGE CHAIN"/>
    <property type="match status" value="1"/>
</dbReference>
<sequence length="961" mass="106291">MPAGIFVDLPSLCKDLHSVDLGATTAAIEKLVPLVATEEAACAEIAKICADKTLQHPEWGLLAGRVQMYALRRKVSPTFAAPVETHLALYDKGYREYVSANAEALEAILRPGRDKNFDMFGLSTLLKSYLLRQIADDQTEHLETPQHMYLRVATYLYYPDLAKIAEVYDKLSRGMYSHASPTMYNAGTRRPQLASCFAKGSKVATVNRGEVPIDKVVVGDTVVTHKGNTKKVLQVHENELGDRDLYEIGFAYAAPITVTGNHRLWAVREADAEWVADDSLRSYEARRAARSQWIAVRSLRPGDLVKGPRDQWRALESKRKLARGSSARKMYTLGVEDDHSYCVEGIYAENCFLMTVRDDIDGLARSWRDSAVISKNTGGLGIAFGAIRHSNIGGFGQSTGIIRWLKIEEAILRSVDQGGRRKGSATIFLPTWHTDVDVLLELRKNTGPEELRARDLFQALWISDLFMARVRANATWSFFCPNKAPGLGDVWGAEFEALYAKYEAEGRYTRQARARDVWQAIVVAQKETGMPFMVYKDACNRKSNQQNLGTIPSSNLCVEIMEYSSDKEIASCNLAAVVLPKCVVDVGEGDVDGAAYAAFPLAPGQRRRKKRFDFGLLAALTRDLVDNLNQTIDRNYYPRAIPEIKYANLKNRPIGIGVMGLADTFALLDLCWESPAARRLNVDIFATAYHAAATRSSELAERDGPYPSFAGSPASRGELQFDLWRAEREHKAPPGPALAGYAPPSVVGRVSAADWDALRGRVQTHGLRNSLLLAVMPTASTAQILNANESVEPFTQNLFTRSVLSGLFVRINPHLVDDFSELGLWTTPTVQQLLRDKGSIAAFAAPPGAGAAVAARLDFFFFKQKTAYEIPQKALLDMALDRGLFVCQSQSFNAWFKNDVTYQEITSFHFRGWEGGAKTGMYYLRQQALTNPINHTAVSIGAPPPRRGAVCEEDVCVSCSV</sequence>
<evidence type="ECO:0000259" key="4">
    <source>
        <dbReference type="PROSITE" id="PS00089"/>
    </source>
</evidence>
<dbReference type="InterPro" id="IPR003587">
    <property type="entry name" value="Hint_dom_N"/>
</dbReference>
<dbReference type="GO" id="GO:0009263">
    <property type="term" value="P:deoxyribonucleotide biosynthetic process"/>
    <property type="evidence" value="ECO:0007669"/>
    <property type="project" value="UniProtKB-KW"/>
</dbReference>
<dbReference type="EC" id="1.17.4.1" evidence="3"/>
<accession>A0A481YUT9</accession>
<dbReference type="GO" id="GO:0004748">
    <property type="term" value="F:ribonucleoside-diphosphate reductase activity, thioredoxin disulfide as acceptor"/>
    <property type="evidence" value="ECO:0007669"/>
    <property type="project" value="UniProtKB-EC"/>
</dbReference>
<evidence type="ECO:0000313" key="5">
    <source>
        <dbReference type="EMBL" id="QBK86800.1"/>
    </source>
</evidence>
<dbReference type="Gene3D" id="3.20.70.20">
    <property type="match status" value="2"/>
</dbReference>